<dbReference type="RefSeq" id="WP_150042944.1">
    <property type="nucleotide sequence ID" value="NZ_OW485601.1"/>
</dbReference>
<keyword evidence="3" id="KW-1185">Reference proteome</keyword>
<dbReference type="InterPro" id="IPR011721">
    <property type="entry name" value="CHP02096"/>
</dbReference>
<evidence type="ECO:0000259" key="1">
    <source>
        <dbReference type="Pfam" id="PF12680"/>
    </source>
</evidence>
<name>A0A5M6IP01_9PROT</name>
<reference evidence="2 3" key="1">
    <citation type="submission" date="2019-09" db="EMBL/GenBank/DDBJ databases">
        <title>Genome sequence of Rhodovastum atsumiense, a diverse member of the Acetobacteraceae family of non-sulfur purple photosynthetic bacteria.</title>
        <authorList>
            <person name="Meyer T."/>
            <person name="Kyndt J."/>
        </authorList>
    </citation>
    <scope>NUCLEOTIDE SEQUENCE [LARGE SCALE GENOMIC DNA]</scope>
    <source>
        <strain evidence="2 3">DSM 21279</strain>
    </source>
</reference>
<organism evidence="2 3">
    <name type="scientific">Rhodovastum atsumiense</name>
    <dbReference type="NCBI Taxonomy" id="504468"/>
    <lineage>
        <taxon>Bacteria</taxon>
        <taxon>Pseudomonadati</taxon>
        <taxon>Pseudomonadota</taxon>
        <taxon>Alphaproteobacteria</taxon>
        <taxon>Acetobacterales</taxon>
        <taxon>Acetobacteraceae</taxon>
        <taxon>Rhodovastum</taxon>
    </lineage>
</organism>
<gene>
    <name evidence="2" type="ORF">F1189_21535</name>
</gene>
<accession>A0A5M6IP01</accession>
<evidence type="ECO:0000313" key="3">
    <source>
        <dbReference type="Proteomes" id="UP000325255"/>
    </source>
</evidence>
<sequence>MSAAVPNATADTARVIRAYYDAFNAGDEVAFLALLTEDVVHDINQGGREVGHEAFARFLARMNACYRERIADLVILTAPDGTRAAAEFTVHGTYLKTDPGLPEAQGQSYVLPAGAFFTLRDGRVARISNYYNLQDWLAQVTRK</sequence>
<protein>
    <submittedName>
        <fullName evidence="2">Isopropylmalate/homocitrate/citramalate synthase</fullName>
    </submittedName>
</protein>
<evidence type="ECO:0000313" key="2">
    <source>
        <dbReference type="EMBL" id="KAA5609982.1"/>
    </source>
</evidence>
<dbReference type="NCBIfam" id="TIGR02096">
    <property type="entry name" value="ketosteroid isomerase-related protein"/>
    <property type="match status" value="1"/>
</dbReference>
<dbReference type="Pfam" id="PF12680">
    <property type="entry name" value="SnoaL_2"/>
    <property type="match status" value="1"/>
</dbReference>
<dbReference type="AlphaFoldDB" id="A0A5M6IP01"/>
<dbReference type="OrthoDB" id="582835at2"/>
<dbReference type="InterPro" id="IPR037401">
    <property type="entry name" value="SnoaL-like"/>
</dbReference>
<dbReference type="InterPro" id="IPR032710">
    <property type="entry name" value="NTF2-like_dom_sf"/>
</dbReference>
<proteinExistence type="predicted"/>
<dbReference type="SUPFAM" id="SSF54427">
    <property type="entry name" value="NTF2-like"/>
    <property type="match status" value="1"/>
</dbReference>
<feature type="domain" description="SnoaL-like" evidence="1">
    <location>
        <begin position="16"/>
        <end position="127"/>
    </location>
</feature>
<dbReference type="Gene3D" id="3.10.450.50">
    <property type="match status" value="1"/>
</dbReference>
<dbReference type="Proteomes" id="UP000325255">
    <property type="component" value="Unassembled WGS sequence"/>
</dbReference>
<comment type="caution">
    <text evidence="2">The sequence shown here is derived from an EMBL/GenBank/DDBJ whole genome shotgun (WGS) entry which is preliminary data.</text>
</comment>
<dbReference type="EMBL" id="VWPK01000040">
    <property type="protein sequence ID" value="KAA5609982.1"/>
    <property type="molecule type" value="Genomic_DNA"/>
</dbReference>